<dbReference type="EMBL" id="UINC01017253">
    <property type="protein sequence ID" value="SVA71273.1"/>
    <property type="molecule type" value="Genomic_DNA"/>
</dbReference>
<reference evidence="1" key="1">
    <citation type="submission" date="2018-05" db="EMBL/GenBank/DDBJ databases">
        <authorList>
            <person name="Lanie J.A."/>
            <person name="Ng W.-L."/>
            <person name="Kazmierczak K.M."/>
            <person name="Andrzejewski T.M."/>
            <person name="Davidsen T.M."/>
            <person name="Wayne K.J."/>
            <person name="Tettelin H."/>
            <person name="Glass J.I."/>
            <person name="Rusch D."/>
            <person name="Podicherti R."/>
            <person name="Tsui H.-C.T."/>
            <person name="Winkler M.E."/>
        </authorList>
    </citation>
    <scope>NUCLEOTIDE SEQUENCE</scope>
</reference>
<organism evidence="1">
    <name type="scientific">marine metagenome</name>
    <dbReference type="NCBI Taxonomy" id="408172"/>
    <lineage>
        <taxon>unclassified sequences</taxon>
        <taxon>metagenomes</taxon>
        <taxon>ecological metagenomes</taxon>
    </lineage>
</organism>
<gene>
    <name evidence="1" type="ORF">METZ01_LOCUS124127</name>
</gene>
<dbReference type="AlphaFoldDB" id="A0A381Y493"/>
<evidence type="ECO:0008006" key="2">
    <source>
        <dbReference type="Google" id="ProtNLM"/>
    </source>
</evidence>
<dbReference type="InterPro" id="IPR027417">
    <property type="entry name" value="P-loop_NTPase"/>
</dbReference>
<protein>
    <recommendedName>
        <fullName evidence="2">Phage terminase large subunit N-terminal domain-containing protein</fullName>
    </recommendedName>
</protein>
<feature type="non-terminal residue" evidence="1">
    <location>
        <position position="58"/>
    </location>
</feature>
<evidence type="ECO:0000313" key="1">
    <source>
        <dbReference type="EMBL" id="SVA71273.1"/>
    </source>
</evidence>
<sequence>MTEFNYKPQGEVLKRFMKSNDFFRGIRGPVGSGKSVACCVEIFRRALQQEKNTQGIRK</sequence>
<name>A0A381Y493_9ZZZZ</name>
<accession>A0A381Y493</accession>
<proteinExistence type="predicted"/>
<dbReference type="Gene3D" id="3.40.50.300">
    <property type="entry name" value="P-loop containing nucleotide triphosphate hydrolases"/>
    <property type="match status" value="1"/>
</dbReference>